<dbReference type="SUPFAM" id="SSF51735">
    <property type="entry name" value="NAD(P)-binding Rossmann-fold domains"/>
    <property type="match status" value="1"/>
</dbReference>
<comment type="catalytic activity">
    <reaction evidence="3">
        <text>2,5-dichlorocyclohexa-2,5-dien-1,4-diol + NAD(+) = 2,5-dichlorohydroquinone + NADH + H(+)</text>
        <dbReference type="Rhea" id="RHEA:15741"/>
        <dbReference type="ChEBI" id="CHEBI:15378"/>
        <dbReference type="ChEBI" id="CHEBI:27545"/>
        <dbReference type="ChEBI" id="CHEBI:28975"/>
        <dbReference type="ChEBI" id="CHEBI:57540"/>
        <dbReference type="ChEBI" id="CHEBI:57945"/>
    </reaction>
</comment>
<reference evidence="4 5" key="1">
    <citation type="journal article" date="2013" name="Genome Announc.">
        <title>Draft Genome Sequence of Sphingobium lactosutens Strain DS20T, Isolated from a Hexachlorocyclohexane Dumpsite.</title>
        <authorList>
            <person name="Kumar R."/>
            <person name="Dwivedi V."/>
            <person name="Negi V."/>
            <person name="Khurana J.P."/>
            <person name="Lal R."/>
        </authorList>
    </citation>
    <scope>NUCLEOTIDE SEQUENCE [LARGE SCALE GENOMIC DNA]</scope>
    <source>
        <strain evidence="4 5">DS20</strain>
    </source>
</reference>
<evidence type="ECO:0000256" key="2">
    <source>
        <dbReference type="ARBA" id="ARBA00023002"/>
    </source>
</evidence>
<dbReference type="InterPro" id="IPR036291">
    <property type="entry name" value="NAD(P)-bd_dom_sf"/>
</dbReference>
<dbReference type="PANTHER" id="PTHR24321">
    <property type="entry name" value="DEHYDROGENASES, SHORT CHAIN"/>
    <property type="match status" value="1"/>
</dbReference>
<dbReference type="EMBL" id="ATDP01000104">
    <property type="protein sequence ID" value="EQB12233.1"/>
    <property type="molecule type" value="Genomic_DNA"/>
</dbReference>
<evidence type="ECO:0000256" key="3">
    <source>
        <dbReference type="ARBA" id="ARBA00051383"/>
    </source>
</evidence>
<organism evidence="4 5">
    <name type="scientific">Sphingobium lactosutens DS20</name>
    <dbReference type="NCBI Taxonomy" id="1331060"/>
    <lineage>
        <taxon>Bacteria</taxon>
        <taxon>Pseudomonadati</taxon>
        <taxon>Pseudomonadota</taxon>
        <taxon>Alphaproteobacteria</taxon>
        <taxon>Sphingomonadales</taxon>
        <taxon>Sphingomonadaceae</taxon>
        <taxon>Sphingobium</taxon>
    </lineage>
</organism>
<protein>
    <submittedName>
        <fullName evidence="4">Oxidoreductase</fullName>
    </submittedName>
</protein>
<name>T0HJA8_9SPHN</name>
<evidence type="ECO:0000313" key="5">
    <source>
        <dbReference type="Proteomes" id="UP000015531"/>
    </source>
</evidence>
<dbReference type="CDD" id="cd05233">
    <property type="entry name" value="SDR_c"/>
    <property type="match status" value="1"/>
</dbReference>
<dbReference type="InterPro" id="IPR002347">
    <property type="entry name" value="SDR_fam"/>
</dbReference>
<dbReference type="PRINTS" id="PR00080">
    <property type="entry name" value="SDRFAMILY"/>
</dbReference>
<evidence type="ECO:0000313" key="4">
    <source>
        <dbReference type="EMBL" id="EQB12233.1"/>
    </source>
</evidence>
<gene>
    <name evidence="4" type="ORF">RLDS_21000</name>
</gene>
<dbReference type="PRINTS" id="PR00081">
    <property type="entry name" value="GDHRDH"/>
</dbReference>
<evidence type="ECO:0000256" key="1">
    <source>
        <dbReference type="ARBA" id="ARBA00006484"/>
    </source>
</evidence>
<sequence length="281" mass="28638">MSMEGAVRARPNGFARVDGRLAGKVAVITGGASGIGQACAVRFAREGAAIVIADFADARRTVALVEEIGGTAHSVSTDTTNAEQCEAMIDQATEIFGQVDIIVASAGIATAAGRSNVQARAASSGASDVVRLAAADFRRVIEVNVTGVMQTARAGARRMLRQGSGGAIVLVASTAGRIPLAGAAPYCVSKAGVWMLAKVMALELVQTGIRVNAVGPGYTATPLIAGIEDDPHALGMAMAITPMKRLGLPEEVADACLYLASDESSFVTGQILHPAGGQFTD</sequence>
<dbReference type="eggNOG" id="COG1028">
    <property type="taxonomic scope" value="Bacteria"/>
</dbReference>
<accession>T0HJA8</accession>
<dbReference type="Proteomes" id="UP000015531">
    <property type="component" value="Unassembled WGS sequence"/>
</dbReference>
<comment type="caution">
    <text evidence="4">The sequence shown here is derived from an EMBL/GenBank/DDBJ whole genome shotgun (WGS) entry which is preliminary data.</text>
</comment>
<dbReference type="PANTHER" id="PTHR24321:SF8">
    <property type="entry name" value="ESTRADIOL 17-BETA-DEHYDROGENASE 8-RELATED"/>
    <property type="match status" value="1"/>
</dbReference>
<dbReference type="FunFam" id="3.40.50.720:FF:000084">
    <property type="entry name" value="Short-chain dehydrogenase reductase"/>
    <property type="match status" value="1"/>
</dbReference>
<keyword evidence="5" id="KW-1185">Reference proteome</keyword>
<dbReference type="PATRIC" id="fig|1331060.3.peg.4060"/>
<dbReference type="AlphaFoldDB" id="T0HJA8"/>
<dbReference type="RefSeq" id="WP_021227685.1">
    <property type="nucleotide sequence ID" value="NZ_ATDP01000104.1"/>
</dbReference>
<dbReference type="Pfam" id="PF13561">
    <property type="entry name" value="adh_short_C2"/>
    <property type="match status" value="1"/>
</dbReference>
<dbReference type="GO" id="GO:0016491">
    <property type="term" value="F:oxidoreductase activity"/>
    <property type="evidence" value="ECO:0007669"/>
    <property type="project" value="UniProtKB-KW"/>
</dbReference>
<dbReference type="Gene3D" id="3.40.50.720">
    <property type="entry name" value="NAD(P)-binding Rossmann-like Domain"/>
    <property type="match status" value="1"/>
</dbReference>
<proteinExistence type="inferred from homology"/>
<keyword evidence="2" id="KW-0560">Oxidoreductase</keyword>
<dbReference type="InterPro" id="IPR020904">
    <property type="entry name" value="Sc_DH/Rdtase_CS"/>
</dbReference>
<comment type="similarity">
    <text evidence="1">Belongs to the short-chain dehydrogenases/reductases (SDR) family.</text>
</comment>
<dbReference type="PROSITE" id="PS00061">
    <property type="entry name" value="ADH_SHORT"/>
    <property type="match status" value="1"/>
</dbReference>
<dbReference type="OrthoDB" id="9790146at2"/>